<proteinExistence type="predicted"/>
<keyword evidence="2" id="KW-1185">Reference proteome</keyword>
<name>A0ABM8NEI8_9BURK</name>
<reference evidence="1 2" key="1">
    <citation type="submission" date="2020-10" db="EMBL/GenBank/DDBJ databases">
        <authorList>
            <person name="Peeters C."/>
        </authorList>
    </citation>
    <scope>NUCLEOTIDE SEQUENCE [LARGE SCALE GENOMIC DNA]</scope>
    <source>
        <strain evidence="1 2">LMG 27952</strain>
    </source>
</reference>
<gene>
    <name evidence="1" type="ORF">LMG27952_01320</name>
</gene>
<comment type="caution">
    <text evidence="1">The sequence shown here is derived from an EMBL/GenBank/DDBJ whole genome shotgun (WGS) entry which is preliminary data.</text>
</comment>
<evidence type="ECO:0000313" key="2">
    <source>
        <dbReference type="Proteomes" id="UP000656319"/>
    </source>
</evidence>
<dbReference type="Proteomes" id="UP000656319">
    <property type="component" value="Unassembled WGS sequence"/>
</dbReference>
<dbReference type="RefSeq" id="WP_201695066.1">
    <property type="nucleotide sequence ID" value="NZ_CAJHCQ010000002.1"/>
</dbReference>
<sequence length="118" mass="12249">MSRYHDMPEGVPVGNGHHISPAEFLLMAGFLAYRAPLASVDARAAARRVLDAVLSAAAAHGFVHADALESMMASAEKSANAHSLAEQASAAVGDTFAYLQVIRGAGVALEADPYTLIT</sequence>
<dbReference type="EMBL" id="CAJHCQ010000002">
    <property type="protein sequence ID" value="CAD6520502.1"/>
    <property type="molecule type" value="Genomic_DNA"/>
</dbReference>
<accession>A0ABM8NEI8</accession>
<organism evidence="1 2">
    <name type="scientific">Paraburkholderia hiiakae</name>
    <dbReference type="NCBI Taxonomy" id="1081782"/>
    <lineage>
        <taxon>Bacteria</taxon>
        <taxon>Pseudomonadati</taxon>
        <taxon>Pseudomonadota</taxon>
        <taxon>Betaproteobacteria</taxon>
        <taxon>Burkholderiales</taxon>
        <taxon>Burkholderiaceae</taxon>
        <taxon>Paraburkholderia</taxon>
    </lineage>
</organism>
<evidence type="ECO:0000313" key="1">
    <source>
        <dbReference type="EMBL" id="CAD6520502.1"/>
    </source>
</evidence>
<protein>
    <submittedName>
        <fullName evidence="1">Uncharacterized protein</fullName>
    </submittedName>
</protein>